<name>A0A4Y2B2A6_ARAVE</name>
<accession>A0A4Y2B2A6</accession>
<dbReference type="OrthoDB" id="6437521at2759"/>
<dbReference type="EMBL" id="BGPR01000043">
    <property type="protein sequence ID" value="GBL85416.1"/>
    <property type="molecule type" value="Genomic_DNA"/>
</dbReference>
<comment type="caution">
    <text evidence="1">The sequence shown here is derived from an EMBL/GenBank/DDBJ whole genome shotgun (WGS) entry which is preliminary data.</text>
</comment>
<gene>
    <name evidence="1" type="ORF">AVEN_34605_1</name>
</gene>
<dbReference type="AlphaFoldDB" id="A0A4Y2B2A6"/>
<sequence>MVKHLPAETLQQLLYAQRRMLVSVVVEQSLSDYYLFQNLKTFLAKQHFPSDYDVQTDGCHRLAPLSRGESLQHRCTEIGPCASTPVVLMLRGS</sequence>
<proteinExistence type="predicted"/>
<evidence type="ECO:0000313" key="1">
    <source>
        <dbReference type="EMBL" id="GBL85416.1"/>
    </source>
</evidence>
<keyword evidence="2" id="KW-1185">Reference proteome</keyword>
<reference evidence="1 2" key="1">
    <citation type="journal article" date="2019" name="Sci. Rep.">
        <title>Orb-weaving spider Araneus ventricosus genome elucidates the spidroin gene catalogue.</title>
        <authorList>
            <person name="Kono N."/>
            <person name="Nakamura H."/>
            <person name="Ohtoshi R."/>
            <person name="Moran D.A.P."/>
            <person name="Shinohara A."/>
            <person name="Yoshida Y."/>
            <person name="Fujiwara M."/>
            <person name="Mori M."/>
            <person name="Tomita M."/>
            <person name="Arakawa K."/>
        </authorList>
    </citation>
    <scope>NUCLEOTIDE SEQUENCE [LARGE SCALE GENOMIC DNA]</scope>
</reference>
<dbReference type="Proteomes" id="UP000499080">
    <property type="component" value="Unassembled WGS sequence"/>
</dbReference>
<evidence type="ECO:0000313" key="2">
    <source>
        <dbReference type="Proteomes" id="UP000499080"/>
    </source>
</evidence>
<organism evidence="1 2">
    <name type="scientific">Araneus ventricosus</name>
    <name type="common">Orbweaver spider</name>
    <name type="synonym">Epeira ventricosa</name>
    <dbReference type="NCBI Taxonomy" id="182803"/>
    <lineage>
        <taxon>Eukaryota</taxon>
        <taxon>Metazoa</taxon>
        <taxon>Ecdysozoa</taxon>
        <taxon>Arthropoda</taxon>
        <taxon>Chelicerata</taxon>
        <taxon>Arachnida</taxon>
        <taxon>Araneae</taxon>
        <taxon>Araneomorphae</taxon>
        <taxon>Entelegynae</taxon>
        <taxon>Araneoidea</taxon>
        <taxon>Araneidae</taxon>
        <taxon>Araneus</taxon>
    </lineage>
</organism>
<protein>
    <submittedName>
        <fullName evidence="1">Uncharacterized protein</fullName>
    </submittedName>
</protein>